<accession>A0A9P0E499</accession>
<dbReference type="EMBL" id="OV725077">
    <property type="protein sequence ID" value="CAH1389838.1"/>
    <property type="molecule type" value="Genomic_DNA"/>
</dbReference>
<gene>
    <name evidence="6" type="ORF">NEZAVI_LOCUS1142</name>
</gene>
<reference evidence="6" key="1">
    <citation type="submission" date="2022-01" db="EMBL/GenBank/DDBJ databases">
        <authorList>
            <person name="King R."/>
        </authorList>
    </citation>
    <scope>NUCLEOTIDE SEQUENCE</scope>
</reference>
<sequence length="297" mass="32408">MPVISGYTSAAALIVATSQIKGLLGLKFDADSFVDTVTKVIAHAGEAKVYDSDIRAGLPEIKFPGFSYVNTEGNNISFINVLEDLGVGLISLTVVAISSHIVVAKIFTRGTRLKASQEIIAMGASNLLGSFVGSMPVCASFSRSAVNNTSDVDQQTYWVITPIKGLLFPSSAYLQKKVIYQAQNYNTPEMSIVVFNLTHVAQTDYSTGQVLKEVITDLKRTFKDCIIINANNTVLKQLQLLLPNLDFVSSLEPATKRFSFISLGSTRKRLSVISLEPIQKKMNDLPQELQDVSNKYS</sequence>
<evidence type="ECO:0000256" key="3">
    <source>
        <dbReference type="ARBA" id="ARBA00022989"/>
    </source>
</evidence>
<evidence type="ECO:0000313" key="6">
    <source>
        <dbReference type="EMBL" id="CAH1389838.1"/>
    </source>
</evidence>
<evidence type="ECO:0000256" key="1">
    <source>
        <dbReference type="ARBA" id="ARBA00004141"/>
    </source>
</evidence>
<evidence type="ECO:0000259" key="5">
    <source>
        <dbReference type="Pfam" id="PF00916"/>
    </source>
</evidence>
<organism evidence="6 7">
    <name type="scientific">Nezara viridula</name>
    <name type="common">Southern green stink bug</name>
    <name type="synonym">Cimex viridulus</name>
    <dbReference type="NCBI Taxonomy" id="85310"/>
    <lineage>
        <taxon>Eukaryota</taxon>
        <taxon>Metazoa</taxon>
        <taxon>Ecdysozoa</taxon>
        <taxon>Arthropoda</taxon>
        <taxon>Hexapoda</taxon>
        <taxon>Insecta</taxon>
        <taxon>Pterygota</taxon>
        <taxon>Neoptera</taxon>
        <taxon>Paraneoptera</taxon>
        <taxon>Hemiptera</taxon>
        <taxon>Heteroptera</taxon>
        <taxon>Panheteroptera</taxon>
        <taxon>Pentatomomorpha</taxon>
        <taxon>Pentatomoidea</taxon>
        <taxon>Pentatomidae</taxon>
        <taxon>Pentatominae</taxon>
        <taxon>Nezara</taxon>
    </lineage>
</organism>
<dbReference type="InterPro" id="IPR011547">
    <property type="entry name" value="SLC26A/SulP_dom"/>
</dbReference>
<keyword evidence="4" id="KW-0472">Membrane</keyword>
<dbReference type="GO" id="GO:0016020">
    <property type="term" value="C:membrane"/>
    <property type="evidence" value="ECO:0007669"/>
    <property type="project" value="UniProtKB-SubCell"/>
</dbReference>
<feature type="domain" description="SLC26A/SulP transporter" evidence="5">
    <location>
        <begin position="53"/>
        <end position="161"/>
    </location>
</feature>
<dbReference type="InterPro" id="IPR036513">
    <property type="entry name" value="STAS_dom_sf"/>
</dbReference>
<keyword evidence="7" id="KW-1185">Reference proteome</keyword>
<proteinExistence type="predicted"/>
<keyword evidence="2" id="KW-0812">Transmembrane</keyword>
<name>A0A9P0E499_NEZVI</name>
<dbReference type="PANTHER" id="PTHR11814">
    <property type="entry name" value="SULFATE TRANSPORTER"/>
    <property type="match status" value="1"/>
</dbReference>
<dbReference type="OrthoDB" id="288203at2759"/>
<dbReference type="SUPFAM" id="SSF52091">
    <property type="entry name" value="SpoIIaa-like"/>
    <property type="match status" value="1"/>
</dbReference>
<keyword evidence="3" id="KW-1133">Transmembrane helix</keyword>
<dbReference type="Pfam" id="PF00916">
    <property type="entry name" value="Sulfate_transp"/>
    <property type="match status" value="1"/>
</dbReference>
<evidence type="ECO:0000256" key="2">
    <source>
        <dbReference type="ARBA" id="ARBA00022692"/>
    </source>
</evidence>
<dbReference type="Gene3D" id="3.30.750.24">
    <property type="entry name" value="STAS domain"/>
    <property type="match status" value="1"/>
</dbReference>
<dbReference type="InterPro" id="IPR001902">
    <property type="entry name" value="SLC26A/SulP_fam"/>
</dbReference>
<dbReference type="GO" id="GO:0055085">
    <property type="term" value="P:transmembrane transport"/>
    <property type="evidence" value="ECO:0007669"/>
    <property type="project" value="InterPro"/>
</dbReference>
<comment type="subcellular location">
    <subcellularLocation>
        <location evidence="1">Membrane</location>
        <topology evidence="1">Multi-pass membrane protein</topology>
    </subcellularLocation>
</comment>
<protein>
    <recommendedName>
        <fullName evidence="5">SLC26A/SulP transporter domain-containing protein</fullName>
    </recommendedName>
</protein>
<dbReference type="AlphaFoldDB" id="A0A9P0E499"/>
<evidence type="ECO:0000256" key="4">
    <source>
        <dbReference type="ARBA" id="ARBA00023136"/>
    </source>
</evidence>
<evidence type="ECO:0000313" key="7">
    <source>
        <dbReference type="Proteomes" id="UP001152798"/>
    </source>
</evidence>
<dbReference type="Proteomes" id="UP001152798">
    <property type="component" value="Chromosome 1"/>
</dbReference>